<dbReference type="InterPro" id="IPR009061">
    <property type="entry name" value="DNA-bd_dom_put_sf"/>
</dbReference>
<name>A0A4D4JGL1_9PSEU</name>
<dbReference type="Pfam" id="PF13411">
    <property type="entry name" value="MerR_1"/>
    <property type="match status" value="1"/>
</dbReference>
<dbReference type="Gene3D" id="1.10.1660.10">
    <property type="match status" value="1"/>
</dbReference>
<dbReference type="AlphaFoldDB" id="A0A4D4JGL1"/>
<gene>
    <name evidence="3" type="ORF">GTS_51790</name>
</gene>
<dbReference type="GO" id="GO:0003677">
    <property type="term" value="F:DNA binding"/>
    <property type="evidence" value="ECO:0007669"/>
    <property type="project" value="InterPro"/>
</dbReference>
<feature type="compositionally biased region" description="Polar residues" evidence="1">
    <location>
        <begin position="109"/>
        <end position="120"/>
    </location>
</feature>
<dbReference type="SMART" id="SM00422">
    <property type="entry name" value="HTH_MERR"/>
    <property type="match status" value="1"/>
</dbReference>
<dbReference type="SUPFAM" id="SSF46955">
    <property type="entry name" value="Putative DNA-binding domain"/>
    <property type="match status" value="1"/>
</dbReference>
<evidence type="ECO:0000313" key="4">
    <source>
        <dbReference type="Proteomes" id="UP000298860"/>
    </source>
</evidence>
<feature type="region of interest" description="Disordered" evidence="1">
    <location>
        <begin position="105"/>
        <end position="144"/>
    </location>
</feature>
<keyword evidence="4" id="KW-1185">Reference proteome</keyword>
<evidence type="ECO:0000313" key="3">
    <source>
        <dbReference type="EMBL" id="GDY33546.1"/>
    </source>
</evidence>
<feature type="compositionally biased region" description="Basic residues" evidence="1">
    <location>
        <begin position="130"/>
        <end position="144"/>
    </location>
</feature>
<organism evidence="3 4">
    <name type="scientific">Gandjariella thermophila</name>
    <dbReference type="NCBI Taxonomy" id="1931992"/>
    <lineage>
        <taxon>Bacteria</taxon>
        <taxon>Bacillati</taxon>
        <taxon>Actinomycetota</taxon>
        <taxon>Actinomycetes</taxon>
        <taxon>Pseudonocardiales</taxon>
        <taxon>Pseudonocardiaceae</taxon>
        <taxon>Gandjariella</taxon>
    </lineage>
</organism>
<accession>A0A4D4JGL1</accession>
<dbReference type="Proteomes" id="UP000298860">
    <property type="component" value="Unassembled WGS sequence"/>
</dbReference>
<evidence type="ECO:0000256" key="1">
    <source>
        <dbReference type="SAM" id="MobiDB-lite"/>
    </source>
</evidence>
<dbReference type="InterPro" id="IPR000551">
    <property type="entry name" value="MerR-type_HTH_dom"/>
</dbReference>
<dbReference type="CDD" id="cd04761">
    <property type="entry name" value="HTH_MerR-SF"/>
    <property type="match status" value="1"/>
</dbReference>
<dbReference type="GO" id="GO:0006355">
    <property type="term" value="P:regulation of DNA-templated transcription"/>
    <property type="evidence" value="ECO:0007669"/>
    <property type="project" value="InterPro"/>
</dbReference>
<reference evidence="4" key="1">
    <citation type="submission" date="2019-04" db="EMBL/GenBank/DDBJ databases">
        <title>Draft genome sequence of Pseudonocardiaceae bacterium SL3-2-4.</title>
        <authorList>
            <person name="Ningsih F."/>
            <person name="Yokota A."/>
            <person name="Sakai Y."/>
            <person name="Nanatani K."/>
            <person name="Yabe S."/>
            <person name="Oetari A."/>
            <person name="Sjamsuridzal W."/>
        </authorList>
    </citation>
    <scope>NUCLEOTIDE SEQUENCE [LARGE SCALE GENOMIC DNA]</scope>
    <source>
        <strain evidence="4">SL3-2-4</strain>
    </source>
</reference>
<evidence type="ECO:0000259" key="2">
    <source>
        <dbReference type="PROSITE" id="PS50937"/>
    </source>
</evidence>
<sequence length="144" mass="15625">MAERPPTHRAPSAVDDADYPAYTMGRAADMLGVTPDFLRSLHAAGLIRPERSAGGHRRFSRNDLILAARARELLDGGLTLLDAACRITRLERDLHSAAVRIAELEGTAPANSSGDSGENGQQTATTRRQATARRPSRRRSNRTP</sequence>
<dbReference type="PROSITE" id="PS50937">
    <property type="entry name" value="HTH_MERR_2"/>
    <property type="match status" value="1"/>
</dbReference>
<dbReference type="OrthoDB" id="3387956at2"/>
<comment type="caution">
    <text evidence="3">The sequence shown here is derived from an EMBL/GenBank/DDBJ whole genome shotgun (WGS) entry which is preliminary data.</text>
</comment>
<protein>
    <recommendedName>
        <fullName evidence="2">HTH merR-type domain-containing protein</fullName>
    </recommendedName>
</protein>
<feature type="domain" description="HTH merR-type" evidence="2">
    <location>
        <begin position="21"/>
        <end position="90"/>
    </location>
</feature>
<proteinExistence type="predicted"/>
<dbReference type="EMBL" id="BJFL01000046">
    <property type="protein sequence ID" value="GDY33546.1"/>
    <property type="molecule type" value="Genomic_DNA"/>
</dbReference>